<gene>
    <name evidence="4" type="ORF">FA15DRAFT_559894</name>
</gene>
<feature type="repeat" description="ANK" evidence="3">
    <location>
        <begin position="155"/>
        <end position="175"/>
    </location>
</feature>
<dbReference type="InterPro" id="IPR002110">
    <property type="entry name" value="Ankyrin_rpt"/>
</dbReference>
<protein>
    <submittedName>
        <fullName evidence="4">Ankyrin</fullName>
    </submittedName>
</protein>
<dbReference type="InterPro" id="IPR036770">
    <property type="entry name" value="Ankyrin_rpt-contain_sf"/>
</dbReference>
<evidence type="ECO:0000313" key="4">
    <source>
        <dbReference type="EMBL" id="TFK18349.1"/>
    </source>
</evidence>
<dbReference type="OrthoDB" id="194358at2759"/>
<dbReference type="Gene3D" id="1.25.40.20">
    <property type="entry name" value="Ankyrin repeat-containing domain"/>
    <property type="match status" value="3"/>
</dbReference>
<dbReference type="Pfam" id="PF00023">
    <property type="entry name" value="Ank"/>
    <property type="match status" value="1"/>
</dbReference>
<sequence>IVKALLAVEGLDLNPKDHREASALICAAESGHNAVVKLLVQRKGISFSPAFSGGPLLLATSAGHLDVVKTLLVIDPSALNMRMSDGQTPLSRAAYRGFDDIVDYLLSFKDSIEINWGDRNNITPLMWAVFANRVSIVKKLIAFDEIDLSPIGRMNGKTALSIAVENGHTEVEELL</sequence>
<dbReference type="InterPro" id="IPR050776">
    <property type="entry name" value="Ank_Repeat/CDKN_Inhibitor"/>
</dbReference>
<evidence type="ECO:0000313" key="5">
    <source>
        <dbReference type="Proteomes" id="UP000307440"/>
    </source>
</evidence>
<dbReference type="SMART" id="SM00248">
    <property type="entry name" value="ANK"/>
    <property type="match status" value="4"/>
</dbReference>
<dbReference type="PANTHER" id="PTHR24201:SF16">
    <property type="entry name" value="ANKYRIN-1-LIKE-RELATED"/>
    <property type="match status" value="1"/>
</dbReference>
<proteinExistence type="predicted"/>
<evidence type="ECO:0000256" key="1">
    <source>
        <dbReference type="ARBA" id="ARBA00022737"/>
    </source>
</evidence>
<keyword evidence="2 3" id="KW-0040">ANK repeat</keyword>
<dbReference type="PROSITE" id="PS50088">
    <property type="entry name" value="ANK_REPEAT"/>
    <property type="match status" value="1"/>
</dbReference>
<dbReference type="PROSITE" id="PS50297">
    <property type="entry name" value="ANK_REP_REGION"/>
    <property type="match status" value="1"/>
</dbReference>
<name>A0A5C3KE24_COPMA</name>
<evidence type="ECO:0000256" key="2">
    <source>
        <dbReference type="ARBA" id="ARBA00023043"/>
    </source>
</evidence>
<dbReference type="GO" id="GO:0005634">
    <property type="term" value="C:nucleus"/>
    <property type="evidence" value="ECO:0007669"/>
    <property type="project" value="TreeGrafter"/>
</dbReference>
<keyword evidence="5" id="KW-1185">Reference proteome</keyword>
<dbReference type="STRING" id="230819.A0A5C3KE24"/>
<evidence type="ECO:0000256" key="3">
    <source>
        <dbReference type="PROSITE-ProRule" id="PRU00023"/>
    </source>
</evidence>
<dbReference type="Pfam" id="PF12796">
    <property type="entry name" value="Ank_2"/>
    <property type="match status" value="1"/>
</dbReference>
<keyword evidence="1" id="KW-0677">Repeat</keyword>
<dbReference type="EMBL" id="ML210409">
    <property type="protein sequence ID" value="TFK18349.1"/>
    <property type="molecule type" value="Genomic_DNA"/>
</dbReference>
<reference evidence="4 5" key="1">
    <citation type="journal article" date="2019" name="Nat. Ecol. Evol.">
        <title>Megaphylogeny resolves global patterns of mushroom evolution.</title>
        <authorList>
            <person name="Varga T."/>
            <person name="Krizsan K."/>
            <person name="Foldi C."/>
            <person name="Dima B."/>
            <person name="Sanchez-Garcia M."/>
            <person name="Sanchez-Ramirez S."/>
            <person name="Szollosi G.J."/>
            <person name="Szarkandi J.G."/>
            <person name="Papp V."/>
            <person name="Albert L."/>
            <person name="Andreopoulos W."/>
            <person name="Angelini C."/>
            <person name="Antonin V."/>
            <person name="Barry K.W."/>
            <person name="Bougher N.L."/>
            <person name="Buchanan P."/>
            <person name="Buyck B."/>
            <person name="Bense V."/>
            <person name="Catcheside P."/>
            <person name="Chovatia M."/>
            <person name="Cooper J."/>
            <person name="Damon W."/>
            <person name="Desjardin D."/>
            <person name="Finy P."/>
            <person name="Geml J."/>
            <person name="Haridas S."/>
            <person name="Hughes K."/>
            <person name="Justo A."/>
            <person name="Karasinski D."/>
            <person name="Kautmanova I."/>
            <person name="Kiss B."/>
            <person name="Kocsube S."/>
            <person name="Kotiranta H."/>
            <person name="LaButti K.M."/>
            <person name="Lechner B.E."/>
            <person name="Liimatainen K."/>
            <person name="Lipzen A."/>
            <person name="Lukacs Z."/>
            <person name="Mihaltcheva S."/>
            <person name="Morgado L.N."/>
            <person name="Niskanen T."/>
            <person name="Noordeloos M.E."/>
            <person name="Ohm R.A."/>
            <person name="Ortiz-Santana B."/>
            <person name="Ovrebo C."/>
            <person name="Racz N."/>
            <person name="Riley R."/>
            <person name="Savchenko A."/>
            <person name="Shiryaev A."/>
            <person name="Soop K."/>
            <person name="Spirin V."/>
            <person name="Szebenyi C."/>
            <person name="Tomsovsky M."/>
            <person name="Tulloss R.E."/>
            <person name="Uehling J."/>
            <person name="Grigoriev I.V."/>
            <person name="Vagvolgyi C."/>
            <person name="Papp T."/>
            <person name="Martin F.M."/>
            <person name="Miettinen O."/>
            <person name="Hibbett D.S."/>
            <person name="Nagy L.G."/>
        </authorList>
    </citation>
    <scope>NUCLEOTIDE SEQUENCE [LARGE SCALE GENOMIC DNA]</scope>
    <source>
        <strain evidence="4 5">CBS 121175</strain>
    </source>
</reference>
<dbReference type="Proteomes" id="UP000307440">
    <property type="component" value="Unassembled WGS sequence"/>
</dbReference>
<dbReference type="AlphaFoldDB" id="A0A5C3KE24"/>
<feature type="non-terminal residue" evidence="4">
    <location>
        <position position="175"/>
    </location>
</feature>
<organism evidence="4 5">
    <name type="scientific">Coprinopsis marcescibilis</name>
    <name type="common">Agaric fungus</name>
    <name type="synonym">Psathyrella marcescibilis</name>
    <dbReference type="NCBI Taxonomy" id="230819"/>
    <lineage>
        <taxon>Eukaryota</taxon>
        <taxon>Fungi</taxon>
        <taxon>Dikarya</taxon>
        <taxon>Basidiomycota</taxon>
        <taxon>Agaricomycotina</taxon>
        <taxon>Agaricomycetes</taxon>
        <taxon>Agaricomycetidae</taxon>
        <taxon>Agaricales</taxon>
        <taxon>Agaricineae</taxon>
        <taxon>Psathyrellaceae</taxon>
        <taxon>Coprinopsis</taxon>
    </lineage>
</organism>
<dbReference type="SUPFAM" id="SSF48403">
    <property type="entry name" value="Ankyrin repeat"/>
    <property type="match status" value="1"/>
</dbReference>
<dbReference type="PANTHER" id="PTHR24201">
    <property type="entry name" value="ANK_REP_REGION DOMAIN-CONTAINING PROTEIN"/>
    <property type="match status" value="1"/>
</dbReference>
<feature type="non-terminal residue" evidence="4">
    <location>
        <position position="1"/>
    </location>
</feature>
<accession>A0A5C3KE24</accession>